<reference evidence="3 4" key="1">
    <citation type="submission" date="2017-09" db="EMBL/GenBank/DDBJ databases">
        <title>Complete genome sequence of Verrucomicrobial strain HZ-65, isolated from freshwater.</title>
        <authorList>
            <person name="Choi A."/>
        </authorList>
    </citation>
    <scope>NUCLEOTIDE SEQUENCE [LARGE SCALE GENOMIC DNA]</scope>
    <source>
        <strain evidence="3 4">HZ-65</strain>
    </source>
</reference>
<name>A0A290QAT5_9BACT</name>
<keyword evidence="1" id="KW-0378">Hydrolase</keyword>
<dbReference type="InterPro" id="IPR032287">
    <property type="entry name" value="DUF4838"/>
</dbReference>
<dbReference type="EMBL" id="CP023344">
    <property type="protein sequence ID" value="ATC65815.1"/>
    <property type="molecule type" value="Genomic_DNA"/>
</dbReference>
<evidence type="ECO:0000256" key="2">
    <source>
        <dbReference type="SAM" id="SignalP"/>
    </source>
</evidence>
<feature type="chain" id="PRO_5012741881" evidence="2">
    <location>
        <begin position="29"/>
        <end position="667"/>
    </location>
</feature>
<dbReference type="KEGG" id="vbh:CMV30_18705"/>
<keyword evidence="2" id="KW-0732">Signal</keyword>
<evidence type="ECO:0000256" key="1">
    <source>
        <dbReference type="ARBA" id="ARBA00022801"/>
    </source>
</evidence>
<dbReference type="RefSeq" id="WP_096057444.1">
    <property type="nucleotide sequence ID" value="NZ_CP023344.1"/>
</dbReference>
<organism evidence="3 4">
    <name type="scientific">Nibricoccus aquaticus</name>
    <dbReference type="NCBI Taxonomy" id="2576891"/>
    <lineage>
        <taxon>Bacteria</taxon>
        <taxon>Pseudomonadati</taxon>
        <taxon>Verrucomicrobiota</taxon>
        <taxon>Opitutia</taxon>
        <taxon>Opitutales</taxon>
        <taxon>Opitutaceae</taxon>
        <taxon>Nibricoccus</taxon>
    </lineage>
</organism>
<proteinExistence type="predicted"/>
<dbReference type="InterPro" id="IPR029018">
    <property type="entry name" value="Hex-like_dom2"/>
</dbReference>
<dbReference type="SUPFAM" id="SSF55545">
    <property type="entry name" value="beta-N-acetylhexosaminidase-like domain"/>
    <property type="match status" value="1"/>
</dbReference>
<protein>
    <submittedName>
        <fullName evidence="3">Uncharacterized protein</fullName>
    </submittedName>
</protein>
<dbReference type="PANTHER" id="PTHR47406">
    <property type="entry name" value="COAGULATION FACTOR 5/8 TYPE, C-TERMINAL"/>
    <property type="match status" value="1"/>
</dbReference>
<dbReference type="Proteomes" id="UP000217265">
    <property type="component" value="Chromosome"/>
</dbReference>
<dbReference type="GO" id="GO:0005975">
    <property type="term" value="P:carbohydrate metabolic process"/>
    <property type="evidence" value="ECO:0007669"/>
    <property type="project" value="UniProtKB-ARBA"/>
</dbReference>
<evidence type="ECO:0000313" key="4">
    <source>
        <dbReference type="Proteomes" id="UP000217265"/>
    </source>
</evidence>
<dbReference type="PANTHER" id="PTHR47406:SF2">
    <property type="entry name" value="ALPHA GLUCURONIDASE N-TERMINAL DOMAIN-CONTAINING PROTEIN"/>
    <property type="match status" value="1"/>
</dbReference>
<dbReference type="OrthoDB" id="8038899at2"/>
<keyword evidence="4" id="KW-1185">Reference proteome</keyword>
<dbReference type="AlphaFoldDB" id="A0A290QAT5"/>
<dbReference type="GO" id="GO:0016787">
    <property type="term" value="F:hydrolase activity"/>
    <property type="evidence" value="ECO:0007669"/>
    <property type="project" value="UniProtKB-KW"/>
</dbReference>
<dbReference type="Pfam" id="PF16126">
    <property type="entry name" value="DUF4838"/>
    <property type="match status" value="1"/>
</dbReference>
<dbReference type="Gene3D" id="3.30.379.10">
    <property type="entry name" value="Chitobiase/beta-hexosaminidase domain 2-like"/>
    <property type="match status" value="1"/>
</dbReference>
<feature type="signal peptide" evidence="2">
    <location>
        <begin position="1"/>
        <end position="28"/>
    </location>
</feature>
<sequence length="667" mass="75787">MIKTIFAHRYLRRLIPAILLAAATAAQAAGTAGLEIVKDGKANAVIVTPKRANKTVTYAAQELVYHVQKATGVTLPVQTEGSGQSTGTRIYLGDTEAARAAGLDGQKLAAETFVLRTASNALYIVGKDANEKPLDQAQPFGSFNTSAGTLFGVYEWMDRDLGVRWLWPGELGTYVPKTRTVVVQPVDETISPRFFQRNVRPGLEYKFGHSALGFTPRAAEEYGREQTVFLRRYRMGRNQPMSYRHAFTDWWEKYGKDHPEWFQLVNGKRGPINPGDRYAMCVSNVELQKKIVELWKERGGDKSQGLLSFINAVENDYLGSCECEHCRAWDGPQPPDRDKYYAPNFKVYGTHFMSDRYARFALEIQKLAAKENPNAAVIGYVYFNYFQAPTSDIKLNSNVILGFCPSAGWYPRTDDEHQWYKDQWDGWKKTGARVFVRHNYFLDGYSMPFIVAHQFADDFQYQAKGGMFGTDFDSLTGQWSTQGPTLYLLMRLHTHPEAPVDKLLAEYYSGFGPAAEQVKAYFDFWEKYTMDNRQLITDVFYDRVAIRWRTWAKAAHRVFPENCFAAGEELLAKAEAAAKNDPESAARVAFLRTGLTHAKLCSKVAALLTQADPQSTPERGKAALEELLRFRRAHEREWFSNLSHSAWVEDISWKLSNETKQEPEYYP</sequence>
<evidence type="ECO:0000313" key="3">
    <source>
        <dbReference type="EMBL" id="ATC65815.1"/>
    </source>
</evidence>
<gene>
    <name evidence="3" type="ORF">CMV30_18705</name>
</gene>
<accession>A0A290QAT5</accession>